<proteinExistence type="predicted"/>
<dbReference type="Proteomes" id="UP001317613">
    <property type="component" value="Chromosome"/>
</dbReference>
<gene>
    <name evidence="1" type="ORF">EfsSVR2332_25110</name>
</gene>
<protein>
    <submittedName>
        <fullName evidence="1">Uncharacterized protein</fullName>
    </submittedName>
</protein>
<evidence type="ECO:0000313" key="2">
    <source>
        <dbReference type="Proteomes" id="UP001317613"/>
    </source>
</evidence>
<sequence>MEKKMRHLGHDYSYKKFAHSEVEKVLQRFGSTWDGIKHQDIEELQERYGRNKIMNEKKLHGCDFL</sequence>
<evidence type="ECO:0000313" key="1">
    <source>
        <dbReference type="EMBL" id="BDQ62433.1"/>
    </source>
</evidence>
<dbReference type="EMBL" id="AP026729">
    <property type="protein sequence ID" value="BDQ62433.1"/>
    <property type="molecule type" value="Genomic_DNA"/>
</dbReference>
<name>A0AC59HRX0_ENTFL</name>
<reference evidence="1" key="1">
    <citation type="submission" date="2022-08" db="EMBL/GenBank/DDBJ databases">
        <title>Molecular epidemiological analysis of five strains of VanD-type vancomycin-resistant Enterococcus faecalis.</title>
        <authorList>
            <person name="Mimura K."/>
            <person name="Hashimoto Y."/>
            <person name="Tomita H."/>
        </authorList>
    </citation>
    <scope>NUCLEOTIDE SEQUENCE</scope>
    <source>
        <strain evidence="1">SVR2332</strain>
    </source>
</reference>
<organism evidence="1 2">
    <name type="scientific">Enterococcus faecalis</name>
    <name type="common">Streptococcus faecalis</name>
    <dbReference type="NCBI Taxonomy" id="1351"/>
    <lineage>
        <taxon>Bacteria</taxon>
        <taxon>Bacillati</taxon>
        <taxon>Bacillota</taxon>
        <taxon>Bacilli</taxon>
        <taxon>Lactobacillales</taxon>
        <taxon>Enterococcaceae</taxon>
        <taxon>Enterococcus</taxon>
    </lineage>
</organism>
<accession>A0AC59HRX0</accession>